<dbReference type="InterPro" id="IPR040221">
    <property type="entry name" value="CDCA7/CDA7L"/>
</dbReference>
<feature type="compositionally biased region" description="Low complexity" evidence="10">
    <location>
        <begin position="403"/>
        <end position="428"/>
    </location>
</feature>
<accession>A0A2S4WFH7</accession>
<name>A0A2S4WFH7_9BASI</name>
<feature type="compositionally biased region" description="Polar residues" evidence="10">
    <location>
        <begin position="319"/>
        <end position="343"/>
    </location>
</feature>
<evidence type="ECO:0000256" key="6">
    <source>
        <dbReference type="ARBA" id="ARBA00022843"/>
    </source>
</evidence>
<protein>
    <recommendedName>
        <fullName evidence="11">Zinc-finger domain-containing protein</fullName>
    </recommendedName>
</protein>
<sequence length="994" mass="110245">MPNSRRQSAVECQPNPSSNLETSALPHQPTSTSSRLESSINRKFHSLGSPAKAINASTPSRNSISGRRLVRAKELPKNDNLTRPEATIGSQDRASSLTQPKKHNRAPTGLGLPPSITSSIPAKRNLTTSDIPQSISQKKNKPEIEAQPKIERNNSLPADTLRCHQCRAEVHVENIIMCSNEEFARSISRKRKSEPIQIPSTSTNANNSTSGAKTPSVILGPCRTSFCGRCLLARYGEDLKKLRPAVKAPYKWDCPVCKDYCNCSICRKKKGLPPTGKLAKVAIEAGFLSAHELLTVNPNAQGADMLIQEANRREKAKIQSSLVSDQIQGSDQPQAPDQPQVFDQPQAKPDASNKKLMKQKNSESSIPKDKKLTNKPITKNTHKKKMSSQDPKHLEVVKKLKKQQQVGKSKAQKPEPSTSNQTSSSSTPAPAPLRMEKKVNEPPAAEVNKVPIRRSPHVVQAPTSYSCLPTGVLGSGQILRRLHVREFVCRFKDLIPGLGGTENKNSKTETQRAEKIIDSMDDLLNFWTDDEGGMRAIMNGLARLIELDFDVEDQSTERGSQILKSSQSPPILAQLKRECKNSATPMPYHQNSVPCWLTATSLLKEEGLESLFEKDIETPYISSIDGSPSDELPNDERLQRVKFSPVKKLAIICGLIDIALRGHTLCEDLIQGLEREKQAKADIVKERSKLNKKWSETKAKKVAEMPSKKSLLITSDDGQPILKPSKSLLDQETARVQNLTEWEADMSQAEKAHKDEMRISCIDQYKVESSDRLRFQSIGQDPRNNTYYILSSTPGILYPNDPNELAYAWSYSLIIHGSEPTNSIVKGKKRAQQQKKAQDTATTTSNNSPMIAQTDEKEDAQFDMLEGGQRSPNDQWIRISDPKQIRQLASWIEYEAKLVDFKNSTRGPSSNGVNKLAPLSNPTAKQIVTQAQGGSGGLNENTSNNGVANDNCLKSVLNLVEQINRFSEFLELKINQHLELVHNDRRGLKSRNHS</sequence>
<keyword evidence="13" id="KW-1185">Reference proteome</keyword>
<feature type="compositionally biased region" description="Polar residues" evidence="10">
    <location>
        <begin position="55"/>
        <end position="65"/>
    </location>
</feature>
<dbReference type="Pfam" id="PF10497">
    <property type="entry name" value="zf-4CXXC_R1"/>
    <property type="match status" value="1"/>
</dbReference>
<gene>
    <name evidence="12" type="ORF">PSHT_03503</name>
</gene>
<evidence type="ECO:0000256" key="4">
    <source>
        <dbReference type="ARBA" id="ARBA00022499"/>
    </source>
</evidence>
<keyword evidence="5" id="KW-0597">Phosphoprotein</keyword>
<evidence type="ECO:0000313" key="12">
    <source>
        <dbReference type="EMBL" id="POW20467.1"/>
    </source>
</evidence>
<keyword evidence="8" id="KW-0804">Transcription</keyword>
<reference evidence="13" key="3">
    <citation type="journal article" date="2018" name="Mol. Plant Microbe Interact.">
        <title>Genome sequence resources for the wheat stripe rust pathogen (Puccinia striiformis f. sp. tritici) and the barley stripe rust pathogen (Puccinia striiformis f. sp. hordei).</title>
        <authorList>
            <person name="Xia C."/>
            <person name="Wang M."/>
            <person name="Yin C."/>
            <person name="Cornejo O.E."/>
            <person name="Hulbert S.H."/>
            <person name="Chen X."/>
        </authorList>
    </citation>
    <scope>NUCLEOTIDE SEQUENCE [LARGE SCALE GENOMIC DNA]</scope>
    <source>
        <strain evidence="13">93TX-2</strain>
    </source>
</reference>
<dbReference type="GO" id="GO:0005634">
    <property type="term" value="C:nucleus"/>
    <property type="evidence" value="ECO:0007669"/>
    <property type="project" value="UniProtKB-SubCell"/>
</dbReference>
<evidence type="ECO:0000256" key="7">
    <source>
        <dbReference type="ARBA" id="ARBA00023015"/>
    </source>
</evidence>
<evidence type="ECO:0000256" key="2">
    <source>
        <dbReference type="ARBA" id="ARBA00004496"/>
    </source>
</evidence>
<feature type="domain" description="Zinc-finger" evidence="11">
    <location>
        <begin position="162"/>
        <end position="294"/>
    </location>
</feature>
<evidence type="ECO:0000256" key="9">
    <source>
        <dbReference type="ARBA" id="ARBA00023242"/>
    </source>
</evidence>
<organism evidence="12 13">
    <name type="scientific">Puccinia striiformis</name>
    <dbReference type="NCBI Taxonomy" id="27350"/>
    <lineage>
        <taxon>Eukaryota</taxon>
        <taxon>Fungi</taxon>
        <taxon>Dikarya</taxon>
        <taxon>Basidiomycota</taxon>
        <taxon>Pucciniomycotina</taxon>
        <taxon>Pucciniomycetes</taxon>
        <taxon>Pucciniales</taxon>
        <taxon>Pucciniaceae</taxon>
        <taxon>Puccinia</taxon>
    </lineage>
</organism>
<feature type="compositionally biased region" description="Polar residues" evidence="10">
    <location>
        <begin position="115"/>
        <end position="137"/>
    </location>
</feature>
<feature type="region of interest" description="Disordered" evidence="10">
    <location>
        <begin position="319"/>
        <end position="445"/>
    </location>
</feature>
<reference evidence="12 13" key="1">
    <citation type="submission" date="2017-12" db="EMBL/GenBank/DDBJ databases">
        <title>Gene loss provides genomic basis for host adaptation in cereal stripe rust fungi.</title>
        <authorList>
            <person name="Xia C."/>
        </authorList>
    </citation>
    <scope>NUCLEOTIDE SEQUENCE [LARGE SCALE GENOMIC DNA]</scope>
    <source>
        <strain evidence="12 13">93TX-2</strain>
    </source>
</reference>
<comment type="caution">
    <text evidence="12">The sequence shown here is derived from an EMBL/GenBank/DDBJ whole genome shotgun (WGS) entry which is preliminary data.</text>
</comment>
<dbReference type="AlphaFoldDB" id="A0A2S4WFH7"/>
<feature type="compositionally biased region" description="Basic and acidic residues" evidence="10">
    <location>
        <begin position="140"/>
        <end position="150"/>
    </location>
</feature>
<dbReference type="Proteomes" id="UP000238274">
    <property type="component" value="Unassembled WGS sequence"/>
</dbReference>
<evidence type="ECO:0000256" key="8">
    <source>
        <dbReference type="ARBA" id="ARBA00023163"/>
    </source>
</evidence>
<reference evidence="13" key="2">
    <citation type="journal article" date="2018" name="BMC Genomics">
        <title>Genomic insights into host adaptation between the wheat stripe rust pathogen (Puccinia striiformis f. sp. tritici) and the barley stripe rust pathogen (Puccinia striiformis f. sp. hordei).</title>
        <authorList>
            <person name="Xia C."/>
            <person name="Wang M."/>
            <person name="Yin C."/>
            <person name="Cornejo O.E."/>
            <person name="Hulbert S.H."/>
            <person name="Chen X."/>
        </authorList>
    </citation>
    <scope>NUCLEOTIDE SEQUENCE [LARGE SCALE GENOMIC DNA]</scope>
    <source>
        <strain evidence="13">93TX-2</strain>
    </source>
</reference>
<feature type="region of interest" description="Disordered" evidence="10">
    <location>
        <begin position="824"/>
        <end position="852"/>
    </location>
</feature>
<dbReference type="VEuPathDB" id="FungiDB:PSHT_03503"/>
<keyword evidence="6" id="KW-0832">Ubl conjugation</keyword>
<feature type="compositionally biased region" description="Polar residues" evidence="10">
    <location>
        <begin position="88"/>
        <end position="99"/>
    </location>
</feature>
<keyword evidence="4" id="KW-1017">Isopeptide bond</keyword>
<feature type="region of interest" description="Disordered" evidence="10">
    <location>
        <begin position="189"/>
        <end position="213"/>
    </location>
</feature>
<dbReference type="PANTHER" id="PTHR31169:SF8">
    <property type="entry name" value="ZINC-FINGER DOMAIN OF MONOAMINE-OXIDASE A REPRESSOR R1 PROTEIN"/>
    <property type="match status" value="1"/>
</dbReference>
<feature type="compositionally biased region" description="Basic and acidic residues" evidence="10">
    <location>
        <begin position="71"/>
        <end position="82"/>
    </location>
</feature>
<comment type="subcellular location">
    <subcellularLocation>
        <location evidence="2">Cytoplasm</location>
    </subcellularLocation>
    <subcellularLocation>
        <location evidence="1">Nucleus</location>
    </subcellularLocation>
</comment>
<dbReference type="EMBL" id="PKSM01000033">
    <property type="protein sequence ID" value="POW20467.1"/>
    <property type="molecule type" value="Genomic_DNA"/>
</dbReference>
<proteinExistence type="predicted"/>
<dbReference type="InterPro" id="IPR018866">
    <property type="entry name" value="Znf-4CXXC_R1"/>
</dbReference>
<evidence type="ECO:0000256" key="10">
    <source>
        <dbReference type="SAM" id="MobiDB-lite"/>
    </source>
</evidence>
<keyword evidence="7" id="KW-0805">Transcription regulation</keyword>
<evidence type="ECO:0000256" key="5">
    <source>
        <dbReference type="ARBA" id="ARBA00022553"/>
    </source>
</evidence>
<evidence type="ECO:0000256" key="1">
    <source>
        <dbReference type="ARBA" id="ARBA00004123"/>
    </source>
</evidence>
<feature type="compositionally biased region" description="Low complexity" evidence="10">
    <location>
        <begin position="200"/>
        <end position="210"/>
    </location>
</feature>
<dbReference type="OrthoDB" id="298344at2759"/>
<feature type="region of interest" description="Disordered" evidence="10">
    <location>
        <begin position="1"/>
        <end position="150"/>
    </location>
</feature>
<dbReference type="PANTHER" id="PTHR31169">
    <property type="entry name" value="OS05G0300700 PROTEIN"/>
    <property type="match status" value="1"/>
</dbReference>
<dbReference type="GO" id="GO:0005737">
    <property type="term" value="C:cytoplasm"/>
    <property type="evidence" value="ECO:0007669"/>
    <property type="project" value="UniProtKB-SubCell"/>
</dbReference>
<feature type="compositionally biased region" description="Polar residues" evidence="10">
    <location>
        <begin position="28"/>
        <end position="41"/>
    </location>
</feature>
<evidence type="ECO:0000259" key="11">
    <source>
        <dbReference type="Pfam" id="PF10497"/>
    </source>
</evidence>
<keyword evidence="3" id="KW-0963">Cytoplasm</keyword>
<evidence type="ECO:0000313" key="13">
    <source>
        <dbReference type="Proteomes" id="UP000238274"/>
    </source>
</evidence>
<keyword evidence="9" id="KW-0539">Nucleus</keyword>
<evidence type="ECO:0000256" key="3">
    <source>
        <dbReference type="ARBA" id="ARBA00022490"/>
    </source>
</evidence>
<dbReference type="GO" id="GO:0006355">
    <property type="term" value="P:regulation of DNA-templated transcription"/>
    <property type="evidence" value="ECO:0007669"/>
    <property type="project" value="InterPro"/>
</dbReference>